<evidence type="ECO:0000256" key="1">
    <source>
        <dbReference type="ARBA" id="ARBA00022737"/>
    </source>
</evidence>
<evidence type="ECO:0000259" key="4">
    <source>
        <dbReference type="PROSITE" id="PS50222"/>
    </source>
</evidence>
<evidence type="ECO:0000313" key="6">
    <source>
        <dbReference type="EMBL" id="KAA0164064.1"/>
    </source>
</evidence>
<dbReference type="Gene3D" id="1.10.238.10">
    <property type="entry name" value="EF-hand"/>
    <property type="match status" value="2"/>
</dbReference>
<dbReference type="SUPFAM" id="SSF47473">
    <property type="entry name" value="EF-hand"/>
    <property type="match status" value="1"/>
</dbReference>
<feature type="domain" description="EF-hand" evidence="4">
    <location>
        <begin position="185"/>
        <end position="220"/>
    </location>
</feature>
<keyword evidence="2" id="KW-0106">Calcium</keyword>
<accession>A0A5A8C0P0</accession>
<dbReference type="Proteomes" id="UP000325113">
    <property type="component" value="Unassembled WGS sequence"/>
</dbReference>
<dbReference type="SMART" id="SM00054">
    <property type="entry name" value="EFh"/>
    <property type="match status" value="3"/>
</dbReference>
<comment type="caution">
    <text evidence="5">The sequence shown here is derived from an EMBL/GenBank/DDBJ whole genome shotgun (WGS) entry which is preliminary data.</text>
</comment>
<dbReference type="InterPro" id="IPR018247">
    <property type="entry name" value="EF_Hand_1_Ca_BS"/>
</dbReference>
<dbReference type="AlphaFoldDB" id="A0A5A8C0P0"/>
<sequence length="348" mass="38046">MGLCASAQERGPSPLQIRTQQAIQQLQAERSAPSSSRTLTKIVLQFPRVKKAFRTVRLVWRRFDADGNGTLDFDELCRCLEAMGAHVTPADAHDMFKEADVDDSKGLDFREFIVALALGCVLQLVPDEEGAGPAPRRAAVPGSDKDVVSRSNPLASASSLKPPTLGERGRSKSYVRTKQMSAVVSAMRICLETFMLFDDNGDGVLQREEVTKQLREKSRNARRHSGVGFGAASFLSQERWDAMAWDRRGQVTFREFCLSFYDWICPDGDTSAMGDEDEEEDDDPMLAVGPHKSTPRAPRGLLPLRESDDGSLCDSDVEDVTVVEKGSASPPASANSRAVPLPPPVPPP</sequence>
<organism evidence="5 7">
    <name type="scientific">Cafeteria roenbergensis</name>
    <name type="common">Marine flagellate</name>
    <dbReference type="NCBI Taxonomy" id="33653"/>
    <lineage>
        <taxon>Eukaryota</taxon>
        <taxon>Sar</taxon>
        <taxon>Stramenopiles</taxon>
        <taxon>Bigyra</taxon>
        <taxon>Opalozoa</taxon>
        <taxon>Bicosoecida</taxon>
        <taxon>Cafeteriaceae</taxon>
        <taxon>Cafeteria</taxon>
    </lineage>
</organism>
<keyword evidence="1" id="KW-0677">Repeat</keyword>
<dbReference type="InterPro" id="IPR011992">
    <property type="entry name" value="EF-hand-dom_pair"/>
</dbReference>
<dbReference type="InterPro" id="IPR002048">
    <property type="entry name" value="EF_hand_dom"/>
</dbReference>
<feature type="region of interest" description="Disordered" evidence="3">
    <location>
        <begin position="129"/>
        <end position="173"/>
    </location>
</feature>
<reference evidence="7 8" key="1">
    <citation type="submission" date="2019-07" db="EMBL/GenBank/DDBJ databases">
        <title>Genomes of Cafeteria roenbergensis.</title>
        <authorList>
            <person name="Fischer M.G."/>
            <person name="Hackl T."/>
            <person name="Roman M."/>
        </authorList>
    </citation>
    <scope>NUCLEOTIDE SEQUENCE [LARGE SCALE GENOMIC DNA]</scope>
    <source>
        <strain evidence="6 8">Cflag</strain>
        <strain evidence="5 7">RCC970-E3</strain>
    </source>
</reference>
<proteinExistence type="predicted"/>
<dbReference type="CDD" id="cd00051">
    <property type="entry name" value="EFh"/>
    <property type="match status" value="1"/>
</dbReference>
<dbReference type="Proteomes" id="UP000324907">
    <property type="component" value="Unassembled WGS sequence"/>
</dbReference>
<feature type="domain" description="EF-hand" evidence="4">
    <location>
        <begin position="87"/>
        <end position="122"/>
    </location>
</feature>
<evidence type="ECO:0000313" key="7">
    <source>
        <dbReference type="Proteomes" id="UP000324907"/>
    </source>
</evidence>
<feature type="compositionally biased region" description="Low complexity" evidence="3">
    <location>
        <begin position="327"/>
        <end position="339"/>
    </location>
</feature>
<evidence type="ECO:0000313" key="5">
    <source>
        <dbReference type="EMBL" id="KAA0146556.1"/>
    </source>
</evidence>
<dbReference type="InterPro" id="IPR050145">
    <property type="entry name" value="Centrin_CML-like"/>
</dbReference>
<protein>
    <recommendedName>
        <fullName evidence="4">EF-hand domain-containing protein</fullName>
    </recommendedName>
</protein>
<evidence type="ECO:0000256" key="3">
    <source>
        <dbReference type="SAM" id="MobiDB-lite"/>
    </source>
</evidence>
<dbReference type="GO" id="GO:0005509">
    <property type="term" value="F:calcium ion binding"/>
    <property type="evidence" value="ECO:0007669"/>
    <property type="project" value="InterPro"/>
</dbReference>
<dbReference type="PROSITE" id="PS50222">
    <property type="entry name" value="EF_HAND_2"/>
    <property type="match status" value="3"/>
</dbReference>
<dbReference type="Pfam" id="PF13202">
    <property type="entry name" value="EF-hand_5"/>
    <property type="match status" value="1"/>
</dbReference>
<dbReference type="PANTHER" id="PTHR23050">
    <property type="entry name" value="CALCIUM BINDING PROTEIN"/>
    <property type="match status" value="1"/>
</dbReference>
<gene>
    <name evidence="5" type="ORF">FNF28_07659</name>
    <name evidence="6" type="ORF">FNF31_02613</name>
</gene>
<evidence type="ECO:0000313" key="8">
    <source>
        <dbReference type="Proteomes" id="UP000325113"/>
    </source>
</evidence>
<dbReference type="PROSITE" id="PS00018">
    <property type="entry name" value="EF_HAND_1"/>
    <property type="match status" value="2"/>
</dbReference>
<feature type="compositionally biased region" description="Polar residues" evidence="3">
    <location>
        <begin position="149"/>
        <end position="161"/>
    </location>
</feature>
<dbReference type="Pfam" id="PF13499">
    <property type="entry name" value="EF-hand_7"/>
    <property type="match status" value="1"/>
</dbReference>
<feature type="compositionally biased region" description="Acidic residues" evidence="3">
    <location>
        <begin position="309"/>
        <end position="321"/>
    </location>
</feature>
<evidence type="ECO:0000256" key="2">
    <source>
        <dbReference type="ARBA" id="ARBA00022837"/>
    </source>
</evidence>
<dbReference type="EMBL" id="VLTM01000019">
    <property type="protein sequence ID" value="KAA0164064.1"/>
    <property type="molecule type" value="Genomic_DNA"/>
</dbReference>
<feature type="domain" description="EF-hand" evidence="4">
    <location>
        <begin position="51"/>
        <end position="86"/>
    </location>
</feature>
<dbReference type="EMBL" id="VLTL01000304">
    <property type="protein sequence ID" value="KAA0146556.1"/>
    <property type="molecule type" value="Genomic_DNA"/>
</dbReference>
<feature type="region of interest" description="Disordered" evidence="3">
    <location>
        <begin position="271"/>
        <end position="348"/>
    </location>
</feature>
<feature type="compositionally biased region" description="Acidic residues" evidence="3">
    <location>
        <begin position="274"/>
        <end position="284"/>
    </location>
</feature>
<name>A0A5A8C0P0_CAFRO</name>